<dbReference type="EMBL" id="BMKC01000006">
    <property type="protein sequence ID" value="GGA88238.1"/>
    <property type="molecule type" value="Genomic_DNA"/>
</dbReference>
<protein>
    <submittedName>
        <fullName evidence="2">Uncharacterized protein</fullName>
    </submittedName>
</protein>
<comment type="caution">
    <text evidence="2">The sequence shown here is derived from an EMBL/GenBank/DDBJ whole genome shotgun (WGS) entry which is preliminary data.</text>
</comment>
<keyword evidence="1" id="KW-0472">Membrane</keyword>
<gene>
    <name evidence="2" type="ORF">GCM10011521_28270</name>
</gene>
<evidence type="ECO:0000313" key="2">
    <source>
        <dbReference type="EMBL" id="GGA88238.1"/>
    </source>
</evidence>
<proteinExistence type="predicted"/>
<reference evidence="3" key="1">
    <citation type="journal article" date="2019" name="Int. J. Syst. Evol. Microbiol.">
        <title>The Global Catalogue of Microorganisms (GCM) 10K type strain sequencing project: providing services to taxonomists for standard genome sequencing and annotation.</title>
        <authorList>
            <consortium name="The Broad Institute Genomics Platform"/>
            <consortium name="The Broad Institute Genome Sequencing Center for Infectious Disease"/>
            <person name="Wu L."/>
            <person name="Ma J."/>
        </authorList>
    </citation>
    <scope>NUCLEOTIDE SEQUENCE [LARGE SCALE GENOMIC DNA]</scope>
    <source>
        <strain evidence="3">CGMCC 1.15905</strain>
    </source>
</reference>
<feature type="transmembrane region" description="Helical" evidence="1">
    <location>
        <begin position="53"/>
        <end position="73"/>
    </location>
</feature>
<evidence type="ECO:0000256" key="1">
    <source>
        <dbReference type="SAM" id="Phobius"/>
    </source>
</evidence>
<sequence length="102" mass="10450">MAPRKSLTLLFVAIYATLSLFCVVAPSAIPGVSFVSSVLVGPPLLLVWGGSAWLLYALLSLVLAGLGGALLMVRSPEVKVMAGFGIVCTWLGAGLFATALSV</sequence>
<keyword evidence="1" id="KW-1133">Transmembrane helix</keyword>
<feature type="transmembrane region" description="Helical" evidence="1">
    <location>
        <begin position="80"/>
        <end position="100"/>
    </location>
</feature>
<name>A0ABQ1HUP8_9GAMM</name>
<accession>A0ABQ1HUP8</accession>
<evidence type="ECO:0000313" key="3">
    <source>
        <dbReference type="Proteomes" id="UP000623419"/>
    </source>
</evidence>
<keyword evidence="1" id="KW-0812">Transmembrane</keyword>
<dbReference type="Proteomes" id="UP000623419">
    <property type="component" value="Unassembled WGS sequence"/>
</dbReference>
<keyword evidence="3" id="KW-1185">Reference proteome</keyword>
<organism evidence="2 3">
    <name type="scientific">Arenimonas soli</name>
    <dbReference type="NCBI Taxonomy" id="2269504"/>
    <lineage>
        <taxon>Bacteria</taxon>
        <taxon>Pseudomonadati</taxon>
        <taxon>Pseudomonadota</taxon>
        <taxon>Gammaproteobacteria</taxon>
        <taxon>Lysobacterales</taxon>
        <taxon>Lysobacteraceae</taxon>
        <taxon>Arenimonas</taxon>
    </lineage>
</organism>